<evidence type="ECO:0000313" key="1">
    <source>
        <dbReference type="EMBL" id="RKP07625.1"/>
    </source>
</evidence>
<protein>
    <submittedName>
        <fullName evidence="1">Uncharacterized protein</fullName>
    </submittedName>
</protein>
<dbReference type="AlphaFoldDB" id="A0A4P9XNU5"/>
<accession>A0A4P9XNU5</accession>
<reference evidence="2" key="1">
    <citation type="journal article" date="2018" name="Nat. Microbiol.">
        <title>Leveraging single-cell genomics to expand the fungal tree of life.</title>
        <authorList>
            <person name="Ahrendt S.R."/>
            <person name="Quandt C.A."/>
            <person name="Ciobanu D."/>
            <person name="Clum A."/>
            <person name="Salamov A."/>
            <person name="Andreopoulos B."/>
            <person name="Cheng J.F."/>
            <person name="Woyke T."/>
            <person name="Pelin A."/>
            <person name="Henrissat B."/>
            <person name="Reynolds N.K."/>
            <person name="Benny G.L."/>
            <person name="Smith M.E."/>
            <person name="James T.Y."/>
            <person name="Grigoriev I.V."/>
        </authorList>
    </citation>
    <scope>NUCLEOTIDE SEQUENCE [LARGE SCALE GENOMIC DNA]</scope>
    <source>
        <strain evidence="2">RSA 1356</strain>
    </source>
</reference>
<dbReference type="EMBL" id="KZ992693">
    <property type="protein sequence ID" value="RKP07625.1"/>
    <property type="molecule type" value="Genomic_DNA"/>
</dbReference>
<sequence>MHGLFGIPLPVESSSYAAGPETAVTDLHGDMLSVENTAVASRGNDSTEVSVLADSERDIDDSDAGKVPLELFVTARCYDTIACMEALERAGKIVDLRISYLVPIPRFQGPAVLDALPPGILLGPYCSANPLDCAAAQQQLCLRNYLASQALASPGQPRRAYPYTDETTAMIAWYRFVRCQHRSPEDIGKEALAEQCARVIRVPYSGWWRQCSQDAQGRQLLAQSARHASDRGVS</sequence>
<name>A0A4P9XNU5_9FUNG</name>
<organism evidence="1 2">
    <name type="scientific">Thamnocephalis sphaerospora</name>
    <dbReference type="NCBI Taxonomy" id="78915"/>
    <lineage>
        <taxon>Eukaryota</taxon>
        <taxon>Fungi</taxon>
        <taxon>Fungi incertae sedis</taxon>
        <taxon>Zoopagomycota</taxon>
        <taxon>Zoopagomycotina</taxon>
        <taxon>Zoopagomycetes</taxon>
        <taxon>Zoopagales</taxon>
        <taxon>Sigmoideomycetaceae</taxon>
        <taxon>Thamnocephalis</taxon>
    </lineage>
</organism>
<proteinExistence type="predicted"/>
<gene>
    <name evidence="1" type="ORF">THASP1DRAFT_30567</name>
</gene>
<dbReference type="OrthoDB" id="958254at2759"/>
<evidence type="ECO:0000313" key="2">
    <source>
        <dbReference type="Proteomes" id="UP000271241"/>
    </source>
</evidence>
<dbReference type="Proteomes" id="UP000271241">
    <property type="component" value="Unassembled WGS sequence"/>
</dbReference>
<keyword evidence="2" id="KW-1185">Reference proteome</keyword>